<dbReference type="Proteomes" id="UP000177006">
    <property type="component" value="Unassembled WGS sequence"/>
</dbReference>
<feature type="transmembrane region" description="Helical" evidence="1">
    <location>
        <begin position="86"/>
        <end position="106"/>
    </location>
</feature>
<evidence type="ECO:0000313" key="3">
    <source>
        <dbReference type="Proteomes" id="UP000177006"/>
    </source>
</evidence>
<name>A0A1F5E396_9BACT</name>
<evidence type="ECO:0008006" key="4">
    <source>
        <dbReference type="Google" id="ProtNLM"/>
    </source>
</evidence>
<gene>
    <name evidence="2" type="ORF">A2160_00940</name>
</gene>
<organism evidence="2 3">
    <name type="scientific">Candidatus Beckwithbacteria bacterium RBG_13_42_9</name>
    <dbReference type="NCBI Taxonomy" id="1797457"/>
    <lineage>
        <taxon>Bacteria</taxon>
        <taxon>Candidatus Beckwithiibacteriota</taxon>
    </lineage>
</organism>
<keyword evidence="1" id="KW-0812">Transmembrane</keyword>
<comment type="caution">
    <text evidence="2">The sequence shown here is derived from an EMBL/GenBank/DDBJ whole genome shotgun (WGS) entry which is preliminary data.</text>
</comment>
<reference evidence="2 3" key="1">
    <citation type="journal article" date="2016" name="Nat. Commun.">
        <title>Thousands of microbial genomes shed light on interconnected biogeochemical processes in an aquifer system.</title>
        <authorList>
            <person name="Anantharaman K."/>
            <person name="Brown C.T."/>
            <person name="Hug L.A."/>
            <person name="Sharon I."/>
            <person name="Castelle C.J."/>
            <person name="Probst A.J."/>
            <person name="Thomas B.C."/>
            <person name="Singh A."/>
            <person name="Wilkins M.J."/>
            <person name="Karaoz U."/>
            <person name="Brodie E.L."/>
            <person name="Williams K.H."/>
            <person name="Hubbard S.S."/>
            <person name="Banfield J.F."/>
        </authorList>
    </citation>
    <scope>NUCLEOTIDE SEQUENCE [LARGE SCALE GENOMIC DNA]</scope>
</reference>
<accession>A0A1F5E396</accession>
<keyword evidence="1" id="KW-1133">Transmembrane helix</keyword>
<sequence length="109" mass="12165">MKLKKILIFLSVGLISIILTSFLWQKPVILVIALIVLALVKHFLAPIKQGLILFVLSGFFGTLVESLVMPSGAWNYTQPHIFNIPLWLPFLWGITGICGITLYQGLSEK</sequence>
<dbReference type="AlphaFoldDB" id="A0A1F5E396"/>
<dbReference type="EMBL" id="MEZK01000031">
    <property type="protein sequence ID" value="OGD61843.1"/>
    <property type="molecule type" value="Genomic_DNA"/>
</dbReference>
<feature type="transmembrane region" description="Helical" evidence="1">
    <location>
        <begin position="7"/>
        <end position="22"/>
    </location>
</feature>
<evidence type="ECO:0000256" key="1">
    <source>
        <dbReference type="SAM" id="Phobius"/>
    </source>
</evidence>
<proteinExistence type="predicted"/>
<evidence type="ECO:0000313" key="2">
    <source>
        <dbReference type="EMBL" id="OGD61843.1"/>
    </source>
</evidence>
<protein>
    <recommendedName>
        <fullName evidence="4">DUF2878 domain-containing protein</fullName>
    </recommendedName>
</protein>
<keyword evidence="1" id="KW-0472">Membrane</keyword>
<feature type="transmembrane region" description="Helical" evidence="1">
    <location>
        <begin position="28"/>
        <end position="44"/>
    </location>
</feature>
<feature type="transmembrane region" description="Helical" evidence="1">
    <location>
        <begin position="51"/>
        <end position="74"/>
    </location>
</feature>